<evidence type="ECO:0000313" key="1">
    <source>
        <dbReference type="EMBL" id="KAH9379922.1"/>
    </source>
</evidence>
<dbReference type="VEuPathDB" id="VectorBase:HLOH_057868"/>
<organism evidence="1 2">
    <name type="scientific">Haemaphysalis longicornis</name>
    <name type="common">Bush tick</name>
    <dbReference type="NCBI Taxonomy" id="44386"/>
    <lineage>
        <taxon>Eukaryota</taxon>
        <taxon>Metazoa</taxon>
        <taxon>Ecdysozoa</taxon>
        <taxon>Arthropoda</taxon>
        <taxon>Chelicerata</taxon>
        <taxon>Arachnida</taxon>
        <taxon>Acari</taxon>
        <taxon>Parasitiformes</taxon>
        <taxon>Ixodida</taxon>
        <taxon>Ixodoidea</taxon>
        <taxon>Ixodidae</taxon>
        <taxon>Haemaphysalinae</taxon>
        <taxon>Haemaphysalis</taxon>
    </lineage>
</organism>
<sequence>MDPTRNNKTTPAAVKRHKPEKDLLIWHLNCNGFAWKKETIIQHIKHTETKPDVVMLQETLSSDTPKLPGYRTHAKAAKILSGSSKWRRGGRRPVGVVCTFVRKGAAFVEHKLATGGPKTVRWR</sequence>
<name>A0A9J6GWL9_HAELO</name>
<dbReference type="OrthoDB" id="10566487at2759"/>
<evidence type="ECO:0008006" key="3">
    <source>
        <dbReference type="Google" id="ProtNLM"/>
    </source>
</evidence>
<comment type="caution">
    <text evidence="1">The sequence shown here is derived from an EMBL/GenBank/DDBJ whole genome shotgun (WGS) entry which is preliminary data.</text>
</comment>
<reference evidence="1 2" key="1">
    <citation type="journal article" date="2020" name="Cell">
        <title>Large-Scale Comparative Analyses of Tick Genomes Elucidate Their Genetic Diversity and Vector Capacities.</title>
        <authorList>
            <consortium name="Tick Genome and Microbiome Consortium (TIGMIC)"/>
            <person name="Jia N."/>
            <person name="Wang J."/>
            <person name="Shi W."/>
            <person name="Du L."/>
            <person name="Sun Y."/>
            <person name="Zhan W."/>
            <person name="Jiang J.F."/>
            <person name="Wang Q."/>
            <person name="Zhang B."/>
            <person name="Ji P."/>
            <person name="Bell-Sakyi L."/>
            <person name="Cui X.M."/>
            <person name="Yuan T.T."/>
            <person name="Jiang B.G."/>
            <person name="Yang W.F."/>
            <person name="Lam T.T."/>
            <person name="Chang Q.C."/>
            <person name="Ding S.J."/>
            <person name="Wang X.J."/>
            <person name="Zhu J.G."/>
            <person name="Ruan X.D."/>
            <person name="Zhao L."/>
            <person name="Wei J.T."/>
            <person name="Ye R.Z."/>
            <person name="Que T.C."/>
            <person name="Du C.H."/>
            <person name="Zhou Y.H."/>
            <person name="Cheng J.X."/>
            <person name="Dai P.F."/>
            <person name="Guo W.B."/>
            <person name="Han X.H."/>
            <person name="Huang E.J."/>
            <person name="Li L.F."/>
            <person name="Wei W."/>
            <person name="Gao Y.C."/>
            <person name="Liu J.Z."/>
            <person name="Shao H.Z."/>
            <person name="Wang X."/>
            <person name="Wang C.C."/>
            <person name="Yang T.C."/>
            <person name="Huo Q.B."/>
            <person name="Li W."/>
            <person name="Chen H.Y."/>
            <person name="Chen S.E."/>
            <person name="Zhou L.G."/>
            <person name="Ni X.B."/>
            <person name="Tian J.H."/>
            <person name="Sheng Y."/>
            <person name="Liu T."/>
            <person name="Pan Y.S."/>
            <person name="Xia L.Y."/>
            <person name="Li J."/>
            <person name="Zhao F."/>
            <person name="Cao W.C."/>
        </authorList>
    </citation>
    <scope>NUCLEOTIDE SEQUENCE [LARGE SCALE GENOMIC DNA]</scope>
    <source>
        <strain evidence="1">HaeL-2018</strain>
    </source>
</reference>
<dbReference type="EMBL" id="JABSTR010000010">
    <property type="protein sequence ID" value="KAH9379922.1"/>
    <property type="molecule type" value="Genomic_DNA"/>
</dbReference>
<dbReference type="InterPro" id="IPR036691">
    <property type="entry name" value="Endo/exonu/phosph_ase_sf"/>
</dbReference>
<proteinExistence type="predicted"/>
<protein>
    <recommendedName>
        <fullName evidence="3">Endonuclease/exonuclease/phosphatase domain-containing protein</fullName>
    </recommendedName>
</protein>
<dbReference type="AlphaFoldDB" id="A0A9J6GWL9"/>
<dbReference type="Gene3D" id="3.60.10.10">
    <property type="entry name" value="Endonuclease/exonuclease/phosphatase"/>
    <property type="match status" value="1"/>
</dbReference>
<gene>
    <name evidence="1" type="ORF">HPB48_000982</name>
</gene>
<dbReference type="SUPFAM" id="SSF56219">
    <property type="entry name" value="DNase I-like"/>
    <property type="match status" value="1"/>
</dbReference>
<keyword evidence="2" id="KW-1185">Reference proteome</keyword>
<evidence type="ECO:0000313" key="2">
    <source>
        <dbReference type="Proteomes" id="UP000821853"/>
    </source>
</evidence>
<dbReference type="Proteomes" id="UP000821853">
    <property type="component" value="Chromosome 8"/>
</dbReference>
<accession>A0A9J6GWL9</accession>